<feature type="compositionally biased region" description="Basic and acidic residues" evidence="1">
    <location>
        <begin position="155"/>
        <end position="170"/>
    </location>
</feature>
<accession>A0A397UXK9</accession>
<name>A0A397UXK9_9GLOM</name>
<comment type="caution">
    <text evidence="2">The sequence shown here is derived from an EMBL/GenBank/DDBJ whole genome shotgun (WGS) entry which is preliminary data.</text>
</comment>
<dbReference type="AlphaFoldDB" id="A0A397UXK9"/>
<proteinExistence type="predicted"/>
<dbReference type="STRING" id="44941.A0A397UXK9"/>
<organism evidence="2 3">
    <name type="scientific">Gigaspora rosea</name>
    <dbReference type="NCBI Taxonomy" id="44941"/>
    <lineage>
        <taxon>Eukaryota</taxon>
        <taxon>Fungi</taxon>
        <taxon>Fungi incertae sedis</taxon>
        <taxon>Mucoromycota</taxon>
        <taxon>Glomeromycotina</taxon>
        <taxon>Glomeromycetes</taxon>
        <taxon>Diversisporales</taxon>
        <taxon>Gigasporaceae</taxon>
        <taxon>Gigaspora</taxon>
    </lineage>
</organism>
<evidence type="ECO:0000313" key="3">
    <source>
        <dbReference type="Proteomes" id="UP000266673"/>
    </source>
</evidence>
<protein>
    <recommendedName>
        <fullName evidence="4">CCHC-type domain-containing protein</fullName>
    </recommendedName>
</protein>
<feature type="compositionally biased region" description="Basic and acidic residues" evidence="1">
    <location>
        <begin position="132"/>
        <end position="143"/>
    </location>
</feature>
<sequence>MLCSQAATFHIQLIRSRWHNDSEVGCNSAQESFLVAQKFEMEELVTMSWSSSVPYLNTLVQSQDVHYINYRMLDERKLYGQAWDKARAALTLAVRRHDYNFIAILDKYIEDCQGPLSSDSNVTSESEDETDNETKKGKLDSRELMNPQKRKARGRPKETDRMQRANEPSKKAKRQLRCKICGDAGHNRVTCSQRKE</sequence>
<dbReference type="EMBL" id="QKWP01000920">
    <property type="protein sequence ID" value="RIB13469.1"/>
    <property type="molecule type" value="Genomic_DNA"/>
</dbReference>
<feature type="region of interest" description="Disordered" evidence="1">
    <location>
        <begin position="116"/>
        <end position="176"/>
    </location>
</feature>
<evidence type="ECO:0008006" key="4">
    <source>
        <dbReference type="Google" id="ProtNLM"/>
    </source>
</evidence>
<evidence type="ECO:0000313" key="2">
    <source>
        <dbReference type="EMBL" id="RIB13469.1"/>
    </source>
</evidence>
<keyword evidence="3" id="KW-1185">Reference proteome</keyword>
<gene>
    <name evidence="2" type="ORF">C2G38_2040938</name>
</gene>
<dbReference type="Proteomes" id="UP000266673">
    <property type="component" value="Unassembled WGS sequence"/>
</dbReference>
<reference evidence="2 3" key="1">
    <citation type="submission" date="2018-06" db="EMBL/GenBank/DDBJ databases">
        <title>Comparative genomics reveals the genomic features of Rhizophagus irregularis, R. cerebriforme, R. diaphanum and Gigaspora rosea, and their symbiotic lifestyle signature.</title>
        <authorList>
            <person name="Morin E."/>
            <person name="San Clemente H."/>
            <person name="Chen E.C.H."/>
            <person name="De La Providencia I."/>
            <person name="Hainaut M."/>
            <person name="Kuo A."/>
            <person name="Kohler A."/>
            <person name="Murat C."/>
            <person name="Tang N."/>
            <person name="Roy S."/>
            <person name="Loubradou J."/>
            <person name="Henrissat B."/>
            <person name="Grigoriev I.V."/>
            <person name="Corradi N."/>
            <person name="Roux C."/>
            <person name="Martin F.M."/>
        </authorList>
    </citation>
    <scope>NUCLEOTIDE SEQUENCE [LARGE SCALE GENOMIC DNA]</scope>
    <source>
        <strain evidence="2 3">DAOM 194757</strain>
    </source>
</reference>
<dbReference type="OrthoDB" id="2395141at2759"/>
<evidence type="ECO:0000256" key="1">
    <source>
        <dbReference type="SAM" id="MobiDB-lite"/>
    </source>
</evidence>